<gene>
    <name evidence="2" type="ORF">SAMN04488109_6464</name>
</gene>
<dbReference type="Proteomes" id="UP000184212">
    <property type="component" value="Unassembled WGS sequence"/>
</dbReference>
<organism evidence="2 3">
    <name type="scientific">Chryseolinea serpens</name>
    <dbReference type="NCBI Taxonomy" id="947013"/>
    <lineage>
        <taxon>Bacteria</taxon>
        <taxon>Pseudomonadati</taxon>
        <taxon>Bacteroidota</taxon>
        <taxon>Cytophagia</taxon>
        <taxon>Cytophagales</taxon>
        <taxon>Fulvivirgaceae</taxon>
        <taxon>Chryseolinea</taxon>
    </lineage>
</organism>
<dbReference type="AlphaFoldDB" id="A0A1M5XEH2"/>
<name>A0A1M5XEH2_9BACT</name>
<feature type="transmembrane region" description="Helical" evidence="1">
    <location>
        <begin position="152"/>
        <end position="174"/>
    </location>
</feature>
<protein>
    <recommendedName>
        <fullName evidence="4">YhhN-like protein</fullName>
    </recommendedName>
</protein>
<dbReference type="RefSeq" id="WP_073142859.1">
    <property type="nucleotide sequence ID" value="NZ_FQWQ01000006.1"/>
</dbReference>
<feature type="transmembrane region" description="Helical" evidence="1">
    <location>
        <begin position="93"/>
        <end position="111"/>
    </location>
</feature>
<feature type="transmembrane region" description="Helical" evidence="1">
    <location>
        <begin position="35"/>
        <end position="52"/>
    </location>
</feature>
<feature type="transmembrane region" description="Helical" evidence="1">
    <location>
        <begin position="64"/>
        <end position="81"/>
    </location>
</feature>
<evidence type="ECO:0000256" key="1">
    <source>
        <dbReference type="SAM" id="Phobius"/>
    </source>
</evidence>
<feature type="transmembrane region" description="Helical" evidence="1">
    <location>
        <begin position="6"/>
        <end position="28"/>
    </location>
</feature>
<dbReference type="STRING" id="947013.SAMN04488109_6464"/>
<reference evidence="2 3" key="1">
    <citation type="submission" date="2016-11" db="EMBL/GenBank/DDBJ databases">
        <authorList>
            <person name="Jaros S."/>
            <person name="Januszkiewicz K."/>
            <person name="Wedrychowicz H."/>
        </authorList>
    </citation>
    <scope>NUCLEOTIDE SEQUENCE [LARGE SCALE GENOMIC DNA]</scope>
    <source>
        <strain evidence="2 3">DSM 24574</strain>
    </source>
</reference>
<proteinExistence type="predicted"/>
<dbReference type="EMBL" id="FQWQ01000006">
    <property type="protein sequence ID" value="SHH98275.1"/>
    <property type="molecule type" value="Genomic_DNA"/>
</dbReference>
<evidence type="ECO:0000313" key="3">
    <source>
        <dbReference type="Proteomes" id="UP000184212"/>
    </source>
</evidence>
<keyword evidence="3" id="KW-1185">Reference proteome</keyword>
<evidence type="ECO:0008006" key="4">
    <source>
        <dbReference type="Google" id="ProtNLM"/>
    </source>
</evidence>
<keyword evidence="1" id="KW-1133">Transmembrane helix</keyword>
<evidence type="ECO:0000313" key="2">
    <source>
        <dbReference type="EMBL" id="SHH98275.1"/>
    </source>
</evidence>
<keyword evidence="1" id="KW-0472">Membrane</keyword>
<sequence length="233" mass="27628">MTIEKYLMTARIIMMLNALIALLSLLFYRRRETQIKLWGLYFLFPVLAYYSVDWYHAKGMEVNIPSNILLSISFLIICRIYHLQFQKRHTWTFLVVVILFMIFWYVNIFFVQKMYFNSYTASISNFIVIICCVVYFYQLLTELPARHLQRVPMFWISTGLLVQSAGSFFLYLFAAYLTRFFFNDALLYWTFHNLLQILELILIIIGVSVDLKNVIVAPRKIQPGVSRKGSLSR</sequence>
<feature type="transmembrane region" description="Helical" evidence="1">
    <location>
        <begin position="186"/>
        <end position="211"/>
    </location>
</feature>
<dbReference type="OrthoDB" id="851298at2"/>
<keyword evidence="1" id="KW-0812">Transmembrane</keyword>
<feature type="transmembrane region" description="Helical" evidence="1">
    <location>
        <begin position="123"/>
        <end position="140"/>
    </location>
</feature>
<accession>A0A1M5XEH2</accession>